<dbReference type="Proteomes" id="UP000030762">
    <property type="component" value="Unassembled WGS sequence"/>
</dbReference>
<name>T0Q9M4_SAPDV</name>
<dbReference type="GeneID" id="19951675"/>
<reference evidence="1 2" key="1">
    <citation type="submission" date="2012-04" db="EMBL/GenBank/DDBJ databases">
        <title>The Genome Sequence of Saprolegnia declina VS20.</title>
        <authorList>
            <consortium name="The Broad Institute Genome Sequencing Platform"/>
            <person name="Russ C."/>
            <person name="Nusbaum C."/>
            <person name="Tyler B."/>
            <person name="van West P."/>
            <person name="Dieguez-Uribeondo J."/>
            <person name="de Bruijn I."/>
            <person name="Tripathy S."/>
            <person name="Jiang R."/>
            <person name="Young S.K."/>
            <person name="Zeng Q."/>
            <person name="Gargeya S."/>
            <person name="Fitzgerald M."/>
            <person name="Haas B."/>
            <person name="Abouelleil A."/>
            <person name="Alvarado L."/>
            <person name="Arachchi H.M."/>
            <person name="Berlin A."/>
            <person name="Chapman S.B."/>
            <person name="Goldberg J."/>
            <person name="Griggs A."/>
            <person name="Gujja S."/>
            <person name="Hansen M."/>
            <person name="Howarth C."/>
            <person name="Imamovic A."/>
            <person name="Larimer J."/>
            <person name="McCowen C."/>
            <person name="Montmayeur A."/>
            <person name="Murphy C."/>
            <person name="Neiman D."/>
            <person name="Pearson M."/>
            <person name="Priest M."/>
            <person name="Roberts A."/>
            <person name="Saif S."/>
            <person name="Shea T."/>
            <person name="Sisk P."/>
            <person name="Sykes S."/>
            <person name="Wortman J."/>
            <person name="Nusbaum C."/>
            <person name="Birren B."/>
        </authorList>
    </citation>
    <scope>NUCLEOTIDE SEQUENCE [LARGE SCALE GENOMIC DNA]</scope>
    <source>
        <strain evidence="1 2">VS20</strain>
    </source>
</reference>
<dbReference type="RefSeq" id="XP_008615187.1">
    <property type="nucleotide sequence ID" value="XM_008616965.1"/>
</dbReference>
<dbReference type="EMBL" id="JH767169">
    <property type="protein sequence ID" value="EQC31346.1"/>
    <property type="molecule type" value="Genomic_DNA"/>
</dbReference>
<protein>
    <submittedName>
        <fullName evidence="1">Uncharacterized protein</fullName>
    </submittedName>
</protein>
<dbReference type="VEuPathDB" id="FungiDB:SDRG_10948"/>
<proteinExistence type="predicted"/>
<evidence type="ECO:0000313" key="1">
    <source>
        <dbReference type="EMBL" id="EQC31346.1"/>
    </source>
</evidence>
<sequence length="210" mass="22823">MQTGTRPRFDADGMKAAFGYDEMNRSTFLVIVLMAIARIEKAMDSLASAPTTVAAQAAMSSTLHGVSWPLTAAPSGKLGHIVSADRSLVVVASFAAPDRISRDKVPDLTGSTGYWHTHVVSVKVAKTAPLPNVTVLDGPLWCVLLRHLDAMTVSEEELRPSTMSPATAFLTRRLRRTSPQLTSILTFSLQQITSCMLHIDYSSFNLDKTF</sequence>
<dbReference type="AlphaFoldDB" id="T0Q9M4"/>
<dbReference type="InParanoid" id="T0Q9M4"/>
<keyword evidence="2" id="KW-1185">Reference proteome</keyword>
<evidence type="ECO:0000313" key="2">
    <source>
        <dbReference type="Proteomes" id="UP000030762"/>
    </source>
</evidence>
<gene>
    <name evidence="1" type="ORF">SDRG_10948</name>
</gene>
<organism evidence="1 2">
    <name type="scientific">Saprolegnia diclina (strain VS20)</name>
    <dbReference type="NCBI Taxonomy" id="1156394"/>
    <lineage>
        <taxon>Eukaryota</taxon>
        <taxon>Sar</taxon>
        <taxon>Stramenopiles</taxon>
        <taxon>Oomycota</taxon>
        <taxon>Saprolegniomycetes</taxon>
        <taxon>Saprolegniales</taxon>
        <taxon>Saprolegniaceae</taxon>
        <taxon>Saprolegnia</taxon>
    </lineage>
</organism>
<accession>T0Q9M4</accession>